<dbReference type="InParanoid" id="A0A0N1PIJ1"/>
<organism evidence="1 2">
    <name type="scientific">Papilio machaon</name>
    <name type="common">Old World swallowtail butterfly</name>
    <dbReference type="NCBI Taxonomy" id="76193"/>
    <lineage>
        <taxon>Eukaryota</taxon>
        <taxon>Metazoa</taxon>
        <taxon>Ecdysozoa</taxon>
        <taxon>Arthropoda</taxon>
        <taxon>Hexapoda</taxon>
        <taxon>Insecta</taxon>
        <taxon>Pterygota</taxon>
        <taxon>Neoptera</taxon>
        <taxon>Endopterygota</taxon>
        <taxon>Lepidoptera</taxon>
        <taxon>Glossata</taxon>
        <taxon>Ditrysia</taxon>
        <taxon>Papilionoidea</taxon>
        <taxon>Papilionidae</taxon>
        <taxon>Papilioninae</taxon>
        <taxon>Papilio</taxon>
    </lineage>
</organism>
<protein>
    <submittedName>
        <fullName evidence="1">Uncharacterized protein</fullName>
    </submittedName>
</protein>
<keyword evidence="2" id="KW-1185">Reference proteome</keyword>
<evidence type="ECO:0000313" key="1">
    <source>
        <dbReference type="EMBL" id="KPJ20880.1"/>
    </source>
</evidence>
<accession>A0A0N1PIJ1</accession>
<comment type="caution">
    <text evidence="1">The sequence shown here is derived from an EMBL/GenBank/DDBJ whole genome shotgun (WGS) entry which is preliminary data.</text>
</comment>
<dbReference type="AlphaFoldDB" id="A0A0N1PIJ1"/>
<reference evidence="1 2" key="1">
    <citation type="journal article" date="2015" name="Nat. Commun.">
        <title>Outbred genome sequencing and CRISPR/Cas9 gene editing in butterflies.</title>
        <authorList>
            <person name="Li X."/>
            <person name="Fan D."/>
            <person name="Zhang W."/>
            <person name="Liu G."/>
            <person name="Zhang L."/>
            <person name="Zhao L."/>
            <person name="Fang X."/>
            <person name="Chen L."/>
            <person name="Dong Y."/>
            <person name="Chen Y."/>
            <person name="Ding Y."/>
            <person name="Zhao R."/>
            <person name="Feng M."/>
            <person name="Zhu Y."/>
            <person name="Feng Y."/>
            <person name="Jiang X."/>
            <person name="Zhu D."/>
            <person name="Xiang H."/>
            <person name="Feng X."/>
            <person name="Li S."/>
            <person name="Wang J."/>
            <person name="Zhang G."/>
            <person name="Kronforst M.R."/>
            <person name="Wang W."/>
        </authorList>
    </citation>
    <scope>NUCLEOTIDE SEQUENCE [LARGE SCALE GENOMIC DNA]</scope>
    <source>
        <strain evidence="1">Ya'a_city_454_Pm</strain>
        <tissue evidence="1">Whole body</tissue>
    </source>
</reference>
<dbReference type="EMBL" id="LADJ01004938">
    <property type="protein sequence ID" value="KPJ20880.1"/>
    <property type="molecule type" value="Genomic_DNA"/>
</dbReference>
<name>A0A0N1PIJ1_PAPMA</name>
<dbReference type="Proteomes" id="UP000053240">
    <property type="component" value="Unassembled WGS sequence"/>
</dbReference>
<gene>
    <name evidence="1" type="ORF">RR48_00005</name>
</gene>
<evidence type="ECO:0000313" key="2">
    <source>
        <dbReference type="Proteomes" id="UP000053240"/>
    </source>
</evidence>
<sequence>MTCVHSLYAQAYDRQYGRRHEACVQRRERDAAAPSTELHCFVCKLQASVQQAYNDEYASMKLRLRGQWP</sequence>
<proteinExistence type="predicted"/>